<protein>
    <recommendedName>
        <fullName evidence="6">C1q domain-containing protein</fullName>
    </recommendedName>
</protein>
<comment type="subcellular location">
    <subcellularLocation>
        <location evidence="1">Secreted</location>
    </subcellularLocation>
</comment>
<gene>
    <name evidence="7" type="ORF">MEDL_53728</name>
</gene>
<dbReference type="PROSITE" id="PS50871">
    <property type="entry name" value="C1Q"/>
    <property type="match status" value="1"/>
</dbReference>
<dbReference type="PANTHER" id="PTHR22923">
    <property type="entry name" value="CEREBELLIN-RELATED"/>
    <property type="match status" value="1"/>
</dbReference>
<keyword evidence="3 5" id="KW-0732">Signal</keyword>
<sequence>MVNNYWIIALTFLSVVQLFFSEKIEKGNDDRLLSDNPGVKKRGEDFNWFKTIEFVVNSQKEMCEMKTARLEEKLRQQERKLEKHESKIDDIKSVLKNLEVVISSKKIARITKNQDRLQLKYKTLIDKLASQEKRLDLYDKNQIKIKLNQDKILSDISSLEKRLSVPVKRPIVAFSAVAHSSSNVDPGATIKFLEVRSNEGNAFNRLTSVFTAPFSGSYVFMCSILTKSGSALEVFLKVNDTYKMLVYPDARKANWNHAMNAVILNLKKGDRVWMEKNENYGQRPFYVHRGFSSFSGFFIG</sequence>
<dbReference type="InterPro" id="IPR050822">
    <property type="entry name" value="Cerebellin_Synaptic_Org"/>
</dbReference>
<dbReference type="Gene3D" id="2.60.120.40">
    <property type="match status" value="1"/>
</dbReference>
<comment type="caution">
    <text evidence="7">The sequence shown here is derived from an EMBL/GenBank/DDBJ whole genome shotgun (WGS) entry which is preliminary data.</text>
</comment>
<proteinExistence type="predicted"/>
<keyword evidence="4" id="KW-0175">Coiled coil</keyword>
<evidence type="ECO:0000313" key="7">
    <source>
        <dbReference type="EMBL" id="CAG2241464.1"/>
    </source>
</evidence>
<dbReference type="InterPro" id="IPR001073">
    <property type="entry name" value="C1q_dom"/>
</dbReference>
<reference evidence="7" key="1">
    <citation type="submission" date="2021-03" db="EMBL/GenBank/DDBJ databases">
        <authorList>
            <person name="Bekaert M."/>
        </authorList>
    </citation>
    <scope>NUCLEOTIDE SEQUENCE</scope>
</reference>
<accession>A0A8S3UBZ5</accession>
<organism evidence="7 8">
    <name type="scientific">Mytilus edulis</name>
    <name type="common">Blue mussel</name>
    <dbReference type="NCBI Taxonomy" id="6550"/>
    <lineage>
        <taxon>Eukaryota</taxon>
        <taxon>Metazoa</taxon>
        <taxon>Spiralia</taxon>
        <taxon>Lophotrochozoa</taxon>
        <taxon>Mollusca</taxon>
        <taxon>Bivalvia</taxon>
        <taxon>Autobranchia</taxon>
        <taxon>Pteriomorphia</taxon>
        <taxon>Mytilida</taxon>
        <taxon>Mytiloidea</taxon>
        <taxon>Mytilidae</taxon>
        <taxon>Mytilinae</taxon>
        <taxon>Mytilus</taxon>
    </lineage>
</organism>
<dbReference type="GO" id="GO:0005576">
    <property type="term" value="C:extracellular region"/>
    <property type="evidence" value="ECO:0007669"/>
    <property type="project" value="UniProtKB-SubCell"/>
</dbReference>
<evidence type="ECO:0000313" key="8">
    <source>
        <dbReference type="Proteomes" id="UP000683360"/>
    </source>
</evidence>
<feature type="domain" description="C1q" evidence="6">
    <location>
        <begin position="167"/>
        <end position="300"/>
    </location>
</feature>
<name>A0A8S3UBZ5_MYTED</name>
<feature type="coiled-coil region" evidence="4">
    <location>
        <begin position="60"/>
        <end position="141"/>
    </location>
</feature>
<evidence type="ECO:0000256" key="2">
    <source>
        <dbReference type="ARBA" id="ARBA00022525"/>
    </source>
</evidence>
<keyword evidence="2" id="KW-0964">Secreted</keyword>
<dbReference type="EMBL" id="CAJPWZ010002589">
    <property type="protein sequence ID" value="CAG2241464.1"/>
    <property type="molecule type" value="Genomic_DNA"/>
</dbReference>
<evidence type="ECO:0000256" key="5">
    <source>
        <dbReference type="SAM" id="SignalP"/>
    </source>
</evidence>
<dbReference type="SMART" id="SM00110">
    <property type="entry name" value="C1Q"/>
    <property type="match status" value="1"/>
</dbReference>
<dbReference type="AlphaFoldDB" id="A0A8S3UBZ5"/>
<keyword evidence="8" id="KW-1185">Reference proteome</keyword>
<evidence type="ECO:0000259" key="6">
    <source>
        <dbReference type="PROSITE" id="PS50871"/>
    </source>
</evidence>
<dbReference type="PANTHER" id="PTHR22923:SF116">
    <property type="entry name" value="C1Q DOMAIN-CONTAINING PROTEIN"/>
    <property type="match status" value="1"/>
</dbReference>
<evidence type="ECO:0000256" key="4">
    <source>
        <dbReference type="SAM" id="Coils"/>
    </source>
</evidence>
<dbReference type="PRINTS" id="PR00007">
    <property type="entry name" value="COMPLEMNTC1Q"/>
</dbReference>
<feature type="signal peptide" evidence="5">
    <location>
        <begin position="1"/>
        <end position="21"/>
    </location>
</feature>
<dbReference type="SUPFAM" id="SSF49842">
    <property type="entry name" value="TNF-like"/>
    <property type="match status" value="1"/>
</dbReference>
<feature type="chain" id="PRO_5035808380" description="C1q domain-containing protein" evidence="5">
    <location>
        <begin position="22"/>
        <end position="300"/>
    </location>
</feature>
<dbReference type="Proteomes" id="UP000683360">
    <property type="component" value="Unassembled WGS sequence"/>
</dbReference>
<dbReference type="InterPro" id="IPR008983">
    <property type="entry name" value="Tumour_necrosis_fac-like_dom"/>
</dbReference>
<dbReference type="Pfam" id="PF00386">
    <property type="entry name" value="C1q"/>
    <property type="match status" value="1"/>
</dbReference>
<evidence type="ECO:0000256" key="3">
    <source>
        <dbReference type="ARBA" id="ARBA00022729"/>
    </source>
</evidence>
<evidence type="ECO:0000256" key="1">
    <source>
        <dbReference type="ARBA" id="ARBA00004613"/>
    </source>
</evidence>